<gene>
    <name evidence="1" type="ORF">COS76_04015</name>
</gene>
<dbReference type="AlphaFoldDB" id="A0A2M7AW28"/>
<comment type="caution">
    <text evidence="1">The sequence shown here is derived from an EMBL/GenBank/DDBJ whole genome shotgun (WGS) entry which is preliminary data.</text>
</comment>
<proteinExistence type="predicted"/>
<evidence type="ECO:0000313" key="2">
    <source>
        <dbReference type="Proteomes" id="UP000228775"/>
    </source>
</evidence>
<dbReference type="EMBL" id="PEVY01000083">
    <property type="protein sequence ID" value="PIU74844.1"/>
    <property type="molecule type" value="Genomic_DNA"/>
</dbReference>
<organism evidence="1 2">
    <name type="scientific">Candidatus Portnoybacteria bacterium CG06_land_8_20_14_3_00_39_12</name>
    <dbReference type="NCBI Taxonomy" id="1974809"/>
    <lineage>
        <taxon>Bacteria</taxon>
        <taxon>Candidatus Portnoyibacteriota</taxon>
    </lineage>
</organism>
<accession>A0A2M7AW28</accession>
<protein>
    <submittedName>
        <fullName evidence="1">Uncharacterized protein</fullName>
    </submittedName>
</protein>
<sequence>MPELGEYVTIKPVAPIDVLLESKCTKVSIQVATVRETIDRDYVLTFRGWTTVQCALWRDANQWCLVARADNHYDDEQKNNHVSEEMIKNDKKTKSQKIILEPYTRKSYWFWR</sequence>
<dbReference type="Proteomes" id="UP000228775">
    <property type="component" value="Unassembled WGS sequence"/>
</dbReference>
<evidence type="ECO:0000313" key="1">
    <source>
        <dbReference type="EMBL" id="PIU74844.1"/>
    </source>
</evidence>
<reference evidence="2" key="1">
    <citation type="submission" date="2017-09" db="EMBL/GenBank/DDBJ databases">
        <title>Depth-based differentiation of microbial function through sediment-hosted aquifers and enrichment of novel symbionts in the deep terrestrial subsurface.</title>
        <authorList>
            <person name="Probst A.J."/>
            <person name="Ladd B."/>
            <person name="Jarett J.K."/>
            <person name="Geller-Mcgrath D.E."/>
            <person name="Sieber C.M.K."/>
            <person name="Emerson J.B."/>
            <person name="Anantharaman K."/>
            <person name="Thomas B.C."/>
            <person name="Malmstrom R."/>
            <person name="Stieglmeier M."/>
            <person name="Klingl A."/>
            <person name="Woyke T."/>
            <person name="Ryan C.M."/>
            <person name="Banfield J.F."/>
        </authorList>
    </citation>
    <scope>NUCLEOTIDE SEQUENCE [LARGE SCALE GENOMIC DNA]</scope>
</reference>
<name>A0A2M7AW28_9BACT</name>